<reference evidence="8 9" key="1">
    <citation type="submission" date="2016-07" db="EMBL/GenBank/DDBJ databases">
        <title>Pervasive Adenine N6-methylation of Active Genes in Fungi.</title>
        <authorList>
            <consortium name="DOE Joint Genome Institute"/>
            <person name="Mondo S.J."/>
            <person name="Dannebaum R.O."/>
            <person name="Kuo R.C."/>
            <person name="Labutti K."/>
            <person name="Haridas S."/>
            <person name="Kuo A."/>
            <person name="Salamov A."/>
            <person name="Ahrendt S.R."/>
            <person name="Lipzen A."/>
            <person name="Sullivan W."/>
            <person name="Andreopoulos W.B."/>
            <person name="Clum A."/>
            <person name="Lindquist E."/>
            <person name="Daum C."/>
            <person name="Ramamoorthy G.K."/>
            <person name="Gryganskyi A."/>
            <person name="Culley D."/>
            <person name="Magnuson J.K."/>
            <person name="James T.Y."/>
            <person name="O'Malley M.A."/>
            <person name="Stajich J.E."/>
            <person name="Spatafora J.W."/>
            <person name="Visel A."/>
            <person name="Grigoriev I.V."/>
        </authorList>
    </citation>
    <scope>NUCLEOTIDE SEQUENCE [LARGE SCALE GENOMIC DNA]</scope>
    <source>
        <strain evidence="8 9">JEL800</strain>
    </source>
</reference>
<dbReference type="SUPFAM" id="SSF56112">
    <property type="entry name" value="Protein kinase-like (PK-like)"/>
    <property type="match status" value="2"/>
</dbReference>
<evidence type="ECO:0000313" key="9">
    <source>
        <dbReference type="Proteomes" id="UP000193642"/>
    </source>
</evidence>
<dbReference type="Gene3D" id="3.20.200.10">
    <property type="entry name" value="MHCK/EF2 kinase"/>
    <property type="match status" value="1"/>
</dbReference>
<keyword evidence="1" id="KW-0723">Serine/threonine-protein kinase</keyword>
<evidence type="ECO:0000259" key="6">
    <source>
        <dbReference type="PROSITE" id="PS50234"/>
    </source>
</evidence>
<dbReference type="CDD" id="cd00198">
    <property type="entry name" value="vWFA"/>
    <property type="match status" value="1"/>
</dbReference>
<dbReference type="InterPro" id="IPR036465">
    <property type="entry name" value="vWFA_dom_sf"/>
</dbReference>
<gene>
    <name evidence="8" type="ORF">BCR33DRAFT_849793</name>
</gene>
<evidence type="ECO:0000313" key="8">
    <source>
        <dbReference type="EMBL" id="ORY45525.1"/>
    </source>
</evidence>
<evidence type="ECO:0000256" key="1">
    <source>
        <dbReference type="ARBA" id="ARBA00022527"/>
    </source>
</evidence>
<sequence length="658" mass="74179">MSQLLLSSIHGRDRRKLRQIGKKDLLAAVKHGVKERAMPCRRTGAKRWKFTFANIVYITDETCTQEITSYVQAIDIQPVPIDTFAELDHDRLQRKLDAHPELCSSHTVLVVDMSGSMKTSDVDNFRTRADAVYGTLALDFVGAQLDQGLLRGTDVVSVIEMRDEAEVVLEREPITNVLFNKLIERRTKSKPASHGNYVNAFKAAQELFEVDEYNETCALLLIFLSDGKPSDQVTKYSGQSVQDLISTRIASMALDFGNRLILGTVGFAKDQDFSVLDQMAKDATHYGSTGIFMKSESCAVALSRSISTLTSSLSLTRTRLSSLGHAGTYRGKLRQIEKESFEHDIGKLSSHGWHIYKGKNVYSARWSPNEKDWNYYPLKAPIAGFAVRRRIFGEGAERIVFQLVNIDINNEIIGDPLVAKDSRFVHEDEGQKMEFHQVFCETQLKAAELAIKFNSHLSMLGNYKFFPRIKFLDCFVYEYVDDESNDTVRGLLVEKMLNHTKYKKWNGNDGSVDGINHTENVTIEELFENLNIGPAYSAPAPRPLGSIKRRSVVASSSSGKTVVQMAANHSDFPQAFSHWTYRNSNREFLVCDLQGVLDTTVYPPVFEFTDPAIHSSSSKKRSERKFGRTDRGKFGIIDFFKTHQCNDVCRLLGLPSDH</sequence>
<dbReference type="Gene3D" id="3.40.50.410">
    <property type="entry name" value="von Willebrand factor, type A domain"/>
    <property type="match status" value="1"/>
</dbReference>
<evidence type="ECO:0000256" key="5">
    <source>
        <dbReference type="ARBA" id="ARBA00022840"/>
    </source>
</evidence>
<dbReference type="EMBL" id="MCGO01000019">
    <property type="protein sequence ID" value="ORY45525.1"/>
    <property type="molecule type" value="Genomic_DNA"/>
</dbReference>
<dbReference type="InterPro" id="IPR004166">
    <property type="entry name" value="a-kinase_dom"/>
</dbReference>
<protein>
    <submittedName>
        <fullName evidence="8">Kinase-like protein</fullName>
    </submittedName>
</protein>
<dbReference type="SUPFAM" id="SSF53300">
    <property type="entry name" value="vWA-like"/>
    <property type="match status" value="1"/>
</dbReference>
<dbReference type="InterPro" id="IPR051852">
    <property type="entry name" value="Alpha-type_PK"/>
</dbReference>
<accession>A0A1Y2CGS9</accession>
<evidence type="ECO:0000256" key="2">
    <source>
        <dbReference type="ARBA" id="ARBA00022679"/>
    </source>
</evidence>
<keyword evidence="4 8" id="KW-0418">Kinase</keyword>
<keyword evidence="2" id="KW-0808">Transferase</keyword>
<dbReference type="InterPro" id="IPR002035">
    <property type="entry name" value="VWF_A"/>
</dbReference>
<dbReference type="STRING" id="329046.A0A1Y2CGS9"/>
<dbReference type="Pfam" id="PF13519">
    <property type="entry name" value="VWA_2"/>
    <property type="match status" value="1"/>
</dbReference>
<dbReference type="AlphaFoldDB" id="A0A1Y2CGS9"/>
<keyword evidence="9" id="KW-1185">Reference proteome</keyword>
<organism evidence="8 9">
    <name type="scientific">Rhizoclosmatium globosum</name>
    <dbReference type="NCBI Taxonomy" id="329046"/>
    <lineage>
        <taxon>Eukaryota</taxon>
        <taxon>Fungi</taxon>
        <taxon>Fungi incertae sedis</taxon>
        <taxon>Chytridiomycota</taxon>
        <taxon>Chytridiomycota incertae sedis</taxon>
        <taxon>Chytridiomycetes</taxon>
        <taxon>Chytridiales</taxon>
        <taxon>Chytriomycetaceae</taxon>
        <taxon>Rhizoclosmatium</taxon>
    </lineage>
</organism>
<dbReference type="Proteomes" id="UP000193642">
    <property type="component" value="Unassembled WGS sequence"/>
</dbReference>
<dbReference type="GO" id="GO:0004674">
    <property type="term" value="F:protein serine/threonine kinase activity"/>
    <property type="evidence" value="ECO:0007669"/>
    <property type="project" value="UniProtKB-KW"/>
</dbReference>
<keyword evidence="3" id="KW-0547">Nucleotide-binding</keyword>
<name>A0A1Y2CGS9_9FUNG</name>
<evidence type="ECO:0000256" key="4">
    <source>
        <dbReference type="ARBA" id="ARBA00022777"/>
    </source>
</evidence>
<dbReference type="OrthoDB" id="2100554at2759"/>
<proteinExistence type="predicted"/>
<keyword evidence="5" id="KW-0067">ATP-binding</keyword>
<dbReference type="PANTHER" id="PTHR45992">
    <property type="entry name" value="EUKARYOTIC ELONGATION FACTOR 2 KINASE-RELATED"/>
    <property type="match status" value="1"/>
</dbReference>
<feature type="domain" description="VWFA" evidence="6">
    <location>
        <begin position="106"/>
        <end position="313"/>
    </location>
</feature>
<comment type="caution">
    <text evidence="8">The sequence shown here is derived from an EMBL/GenBank/DDBJ whole genome shotgun (WGS) entry which is preliminary data.</text>
</comment>
<dbReference type="PANTHER" id="PTHR45992:SF11">
    <property type="entry name" value="ALPHA-TYPE PROTEIN KINASE DOMAIN-CONTAINING PROTEIN"/>
    <property type="match status" value="1"/>
</dbReference>
<dbReference type="PROSITE" id="PS51158">
    <property type="entry name" value="ALPHA_KINASE"/>
    <property type="match status" value="1"/>
</dbReference>
<evidence type="ECO:0000259" key="7">
    <source>
        <dbReference type="PROSITE" id="PS51158"/>
    </source>
</evidence>
<dbReference type="SMART" id="SM00811">
    <property type="entry name" value="Alpha_kinase"/>
    <property type="match status" value="1"/>
</dbReference>
<dbReference type="GO" id="GO:0005524">
    <property type="term" value="F:ATP binding"/>
    <property type="evidence" value="ECO:0007669"/>
    <property type="project" value="UniProtKB-KW"/>
</dbReference>
<dbReference type="InterPro" id="IPR011009">
    <property type="entry name" value="Kinase-like_dom_sf"/>
</dbReference>
<evidence type="ECO:0000256" key="3">
    <source>
        <dbReference type="ARBA" id="ARBA00022741"/>
    </source>
</evidence>
<dbReference type="PROSITE" id="PS50234">
    <property type="entry name" value="VWFA"/>
    <property type="match status" value="1"/>
</dbReference>
<feature type="domain" description="Alpha-type protein kinase" evidence="7">
    <location>
        <begin position="365"/>
        <end position="657"/>
    </location>
</feature>
<dbReference type="Pfam" id="PF02816">
    <property type="entry name" value="Alpha_kinase"/>
    <property type="match status" value="2"/>
</dbReference>